<feature type="transmembrane region" description="Helical" evidence="8">
    <location>
        <begin position="272"/>
        <end position="292"/>
    </location>
</feature>
<keyword evidence="3" id="KW-0813">Transport</keyword>
<dbReference type="Proteomes" id="UP000005990">
    <property type="component" value="Unassembled WGS sequence"/>
</dbReference>
<dbReference type="EMBL" id="AENN01000016">
    <property type="protein sequence ID" value="EFR30838.1"/>
    <property type="molecule type" value="Genomic_DNA"/>
</dbReference>
<keyword evidence="6 8" id="KW-1133">Transmembrane helix</keyword>
<sequence length="377" mass="41480">MKKDDRLDRLLIKYIIFIAFIILILLNHQVILAFFRTALSVLKPIFIGGVLAFILNIIMKQIEKIYFTESDAKWVKKTRRPVSLFLAIITVLLVLVFVLNLVIPQLVSVVLEIVNAIPKLVNQVQSFIVDHEDFFPPLAQAAENFDIQNITGRLVGFLNNLSQNLIGGTLATITTTLSGIVNGILALMLAIYILLSKEKLAEQFKRLGQAYLPATWCRRLHYVLDVANRSFTGFIGGQLIEALIIGSLVSIGMMIFRFPYPSMIGALTGVTAVIPVLGAYISGIVGFLLISVQSPLQGLAFLVFIIVLQQIEGNIIYPKVVGGKLGLPALWILVAVTVGGGLFGIVGMLFAVPITSTLYTLIKNDVAYREAQMQPIK</sequence>
<keyword evidence="4" id="KW-1003">Cell membrane</keyword>
<feature type="transmembrane region" description="Helical" evidence="8">
    <location>
        <begin position="329"/>
        <end position="352"/>
    </location>
</feature>
<dbReference type="Pfam" id="PF01594">
    <property type="entry name" value="AI-2E_transport"/>
    <property type="match status" value="1"/>
</dbReference>
<dbReference type="RefSeq" id="WP_006418624.1">
    <property type="nucleotide sequence ID" value="NZ_AENN01000016.1"/>
</dbReference>
<dbReference type="InterPro" id="IPR002549">
    <property type="entry name" value="AI-2E-like"/>
</dbReference>
<dbReference type="GO" id="GO:0005886">
    <property type="term" value="C:plasma membrane"/>
    <property type="evidence" value="ECO:0007669"/>
    <property type="project" value="UniProtKB-SubCell"/>
</dbReference>
<keyword evidence="7 8" id="KW-0472">Membrane</keyword>
<keyword evidence="10" id="KW-1185">Reference proteome</keyword>
<evidence type="ECO:0000256" key="8">
    <source>
        <dbReference type="SAM" id="Phobius"/>
    </source>
</evidence>
<dbReference type="AlphaFoldDB" id="E4KQE2"/>
<feature type="transmembrane region" description="Helical" evidence="8">
    <location>
        <begin position="239"/>
        <end position="260"/>
    </location>
</feature>
<dbReference type="PANTHER" id="PTHR21716:SF53">
    <property type="entry name" value="PERMEASE PERM-RELATED"/>
    <property type="match status" value="1"/>
</dbReference>
<evidence type="ECO:0000313" key="10">
    <source>
        <dbReference type="Proteomes" id="UP000005990"/>
    </source>
</evidence>
<gene>
    <name evidence="9" type="ORF">HMPREF9257_1743</name>
</gene>
<proteinExistence type="inferred from homology"/>
<evidence type="ECO:0000256" key="2">
    <source>
        <dbReference type="ARBA" id="ARBA00009773"/>
    </source>
</evidence>
<feature type="transmembrane region" description="Helical" evidence="8">
    <location>
        <begin position="165"/>
        <end position="195"/>
    </location>
</feature>
<feature type="transmembrane region" description="Helical" evidence="8">
    <location>
        <begin position="82"/>
        <end position="103"/>
    </location>
</feature>
<evidence type="ECO:0000256" key="1">
    <source>
        <dbReference type="ARBA" id="ARBA00004651"/>
    </source>
</evidence>
<feature type="transmembrane region" description="Helical" evidence="8">
    <location>
        <begin position="41"/>
        <end position="59"/>
    </location>
</feature>
<dbReference type="PANTHER" id="PTHR21716">
    <property type="entry name" value="TRANSMEMBRANE PROTEIN"/>
    <property type="match status" value="1"/>
</dbReference>
<evidence type="ECO:0000256" key="5">
    <source>
        <dbReference type="ARBA" id="ARBA00022692"/>
    </source>
</evidence>
<feature type="transmembrane region" description="Helical" evidence="8">
    <location>
        <begin position="299"/>
        <end position="317"/>
    </location>
</feature>
<evidence type="ECO:0000256" key="7">
    <source>
        <dbReference type="ARBA" id="ARBA00023136"/>
    </source>
</evidence>
<protein>
    <recommendedName>
        <fullName evidence="11">ATP synthase F0, A subunit</fullName>
    </recommendedName>
</protein>
<reference evidence="9 10" key="1">
    <citation type="submission" date="2010-10" db="EMBL/GenBank/DDBJ databases">
        <authorList>
            <person name="Durkin A.S."/>
            <person name="Madupu R."/>
            <person name="Torralba M."/>
            <person name="Gillis M."/>
            <person name="Methe B."/>
            <person name="Sutton G."/>
            <person name="Nelson K.E."/>
        </authorList>
    </citation>
    <scope>NUCLEOTIDE SEQUENCE [LARGE SCALE GENOMIC DNA]</scope>
    <source>
        <strain evidence="9 10">ACS-139-V-Col8</strain>
    </source>
</reference>
<evidence type="ECO:0000256" key="3">
    <source>
        <dbReference type="ARBA" id="ARBA00022448"/>
    </source>
</evidence>
<organism evidence="9 10">
    <name type="scientific">Eremococcus coleocola ACS-139-V-Col8</name>
    <dbReference type="NCBI Taxonomy" id="908337"/>
    <lineage>
        <taxon>Bacteria</taxon>
        <taxon>Bacillati</taxon>
        <taxon>Bacillota</taxon>
        <taxon>Bacilli</taxon>
        <taxon>Lactobacillales</taxon>
        <taxon>Aerococcaceae</taxon>
        <taxon>Eremococcus</taxon>
    </lineage>
</organism>
<comment type="caution">
    <text evidence="9">The sequence shown here is derived from an EMBL/GenBank/DDBJ whole genome shotgun (WGS) entry which is preliminary data.</text>
</comment>
<dbReference type="GO" id="GO:0055085">
    <property type="term" value="P:transmembrane transport"/>
    <property type="evidence" value="ECO:0007669"/>
    <property type="project" value="TreeGrafter"/>
</dbReference>
<dbReference type="eggNOG" id="COG0628">
    <property type="taxonomic scope" value="Bacteria"/>
</dbReference>
<dbReference type="STRING" id="908337.HMPREF9257_1743"/>
<comment type="subcellular location">
    <subcellularLocation>
        <location evidence="1">Cell membrane</location>
        <topology evidence="1">Multi-pass membrane protein</topology>
    </subcellularLocation>
</comment>
<feature type="transmembrane region" description="Helical" evidence="8">
    <location>
        <begin position="12"/>
        <end position="35"/>
    </location>
</feature>
<comment type="similarity">
    <text evidence="2">Belongs to the autoinducer-2 exporter (AI-2E) (TC 2.A.86) family.</text>
</comment>
<accession>E4KQE2</accession>
<dbReference type="OrthoDB" id="9793390at2"/>
<keyword evidence="5 8" id="KW-0812">Transmembrane</keyword>
<evidence type="ECO:0000313" key="9">
    <source>
        <dbReference type="EMBL" id="EFR30838.1"/>
    </source>
</evidence>
<evidence type="ECO:0000256" key="6">
    <source>
        <dbReference type="ARBA" id="ARBA00022989"/>
    </source>
</evidence>
<evidence type="ECO:0000256" key="4">
    <source>
        <dbReference type="ARBA" id="ARBA00022475"/>
    </source>
</evidence>
<name>E4KQE2_9LACT</name>
<evidence type="ECO:0008006" key="11">
    <source>
        <dbReference type="Google" id="ProtNLM"/>
    </source>
</evidence>